<feature type="compositionally biased region" description="Basic and acidic residues" evidence="9">
    <location>
        <begin position="405"/>
        <end position="422"/>
    </location>
</feature>
<keyword evidence="11" id="KW-1185">Reference proteome</keyword>
<feature type="region of interest" description="Disordered" evidence="9">
    <location>
        <begin position="150"/>
        <end position="225"/>
    </location>
</feature>
<evidence type="ECO:0000256" key="2">
    <source>
        <dbReference type="ARBA" id="ARBA00009801"/>
    </source>
</evidence>
<dbReference type="EMBL" id="PQIB02000009">
    <property type="protein sequence ID" value="RLM97670.1"/>
    <property type="molecule type" value="Genomic_DNA"/>
</dbReference>
<keyword evidence="4" id="KW-0690">Ribosome biogenesis</keyword>
<evidence type="ECO:0000313" key="11">
    <source>
        <dbReference type="Proteomes" id="UP000275267"/>
    </source>
</evidence>
<feature type="region of interest" description="Disordered" evidence="9">
    <location>
        <begin position="1"/>
        <end position="28"/>
    </location>
</feature>
<dbReference type="STRING" id="4540.A0A3L6R5V4"/>
<keyword evidence="6" id="KW-0597">Phosphoprotein</keyword>
<dbReference type="Gene3D" id="2.40.10.230">
    <property type="entry name" value="Probable tRNA pseudouridine synthase domain"/>
    <property type="match status" value="1"/>
</dbReference>
<feature type="compositionally biased region" description="Basic and acidic residues" evidence="9">
    <location>
        <begin position="430"/>
        <end position="442"/>
    </location>
</feature>
<keyword evidence="8" id="KW-0539">Nucleus</keyword>
<dbReference type="PANTHER" id="PTHR31633">
    <property type="entry name" value="H/ACA RIBONUCLEOPROTEIN COMPLEX NON-CORE SUBUNIT NAF1"/>
    <property type="match status" value="1"/>
</dbReference>
<evidence type="ECO:0000256" key="5">
    <source>
        <dbReference type="ARBA" id="ARBA00022552"/>
    </source>
</evidence>
<feature type="compositionally biased region" description="Acidic residues" evidence="9">
    <location>
        <begin position="169"/>
        <end position="194"/>
    </location>
</feature>
<feature type="compositionally biased region" description="Pro residues" evidence="9">
    <location>
        <begin position="7"/>
        <end position="17"/>
    </location>
</feature>
<evidence type="ECO:0000256" key="7">
    <source>
        <dbReference type="ARBA" id="ARBA00022884"/>
    </source>
</evidence>
<name>A0A3L6R5V4_PANMI</name>
<dbReference type="InterPro" id="IPR007504">
    <property type="entry name" value="H/ACA_rnp_Gar1/Naf1"/>
</dbReference>
<dbReference type="Proteomes" id="UP000275267">
    <property type="component" value="Unassembled WGS sequence"/>
</dbReference>
<dbReference type="GO" id="GO:0003723">
    <property type="term" value="F:RNA binding"/>
    <property type="evidence" value="ECO:0007669"/>
    <property type="project" value="UniProtKB-KW"/>
</dbReference>
<evidence type="ECO:0000256" key="8">
    <source>
        <dbReference type="ARBA" id="ARBA00023242"/>
    </source>
</evidence>
<dbReference type="GO" id="GO:0000493">
    <property type="term" value="P:box H/ACA snoRNP assembly"/>
    <property type="evidence" value="ECO:0007669"/>
    <property type="project" value="InterPro"/>
</dbReference>
<evidence type="ECO:0000313" key="10">
    <source>
        <dbReference type="EMBL" id="RLM97670.1"/>
    </source>
</evidence>
<dbReference type="OrthoDB" id="21550at2759"/>
<dbReference type="PANTHER" id="PTHR31633:SF1">
    <property type="entry name" value="H_ACA RIBONUCLEOPROTEIN COMPLEX NON-CORE SUBUNIT NAF1"/>
    <property type="match status" value="1"/>
</dbReference>
<accession>A0A3L6R5V4</accession>
<protein>
    <recommendedName>
        <fullName evidence="3">H/ACA ribonucleoprotein complex non-core subunit NAF1</fullName>
    </recommendedName>
</protein>
<feature type="compositionally biased region" description="Acidic residues" evidence="9">
    <location>
        <begin position="237"/>
        <end position="246"/>
    </location>
</feature>
<evidence type="ECO:0000256" key="6">
    <source>
        <dbReference type="ARBA" id="ARBA00022553"/>
    </source>
</evidence>
<dbReference type="AlphaFoldDB" id="A0A3L6R5V4"/>
<dbReference type="GO" id="GO:0006364">
    <property type="term" value="P:rRNA processing"/>
    <property type="evidence" value="ECO:0007669"/>
    <property type="project" value="UniProtKB-KW"/>
</dbReference>
<feature type="compositionally biased region" description="Acidic residues" evidence="9">
    <location>
        <begin position="380"/>
        <end position="393"/>
    </location>
</feature>
<reference evidence="11" key="1">
    <citation type="journal article" date="2019" name="Nat. Commun.">
        <title>The genome of broomcorn millet.</title>
        <authorList>
            <person name="Zou C."/>
            <person name="Miki D."/>
            <person name="Li D."/>
            <person name="Tang Q."/>
            <person name="Xiao L."/>
            <person name="Rajput S."/>
            <person name="Deng P."/>
            <person name="Jia W."/>
            <person name="Huang R."/>
            <person name="Zhang M."/>
            <person name="Sun Y."/>
            <person name="Hu J."/>
            <person name="Fu X."/>
            <person name="Schnable P.S."/>
            <person name="Li F."/>
            <person name="Zhang H."/>
            <person name="Feng B."/>
            <person name="Zhu X."/>
            <person name="Liu R."/>
            <person name="Schnable J.C."/>
            <person name="Zhu J.-K."/>
            <person name="Zhang H."/>
        </authorList>
    </citation>
    <scope>NUCLEOTIDE SEQUENCE [LARGE SCALE GENOMIC DNA]</scope>
</reference>
<feature type="region of interest" description="Disordered" evidence="9">
    <location>
        <begin position="237"/>
        <end position="257"/>
    </location>
</feature>
<dbReference type="Pfam" id="PF04410">
    <property type="entry name" value="Gar1"/>
    <property type="match status" value="1"/>
</dbReference>
<dbReference type="InterPro" id="IPR009000">
    <property type="entry name" value="Transl_B-barrel_sf"/>
</dbReference>
<dbReference type="InterPro" id="IPR040309">
    <property type="entry name" value="Naf1"/>
</dbReference>
<keyword evidence="10" id="KW-0687">Ribonucleoprotein</keyword>
<keyword evidence="7" id="KW-0694">RNA-binding</keyword>
<dbReference type="GO" id="GO:0005634">
    <property type="term" value="C:nucleus"/>
    <property type="evidence" value="ECO:0007669"/>
    <property type="project" value="UniProtKB-SubCell"/>
</dbReference>
<comment type="subcellular location">
    <subcellularLocation>
        <location evidence="1">Nucleus</location>
    </subcellularLocation>
</comment>
<feature type="region of interest" description="Disordered" evidence="9">
    <location>
        <begin position="375"/>
        <end position="478"/>
    </location>
</feature>
<evidence type="ECO:0000256" key="9">
    <source>
        <dbReference type="SAM" id="MobiDB-lite"/>
    </source>
</evidence>
<evidence type="ECO:0000256" key="3">
    <source>
        <dbReference type="ARBA" id="ARBA00021438"/>
    </source>
</evidence>
<evidence type="ECO:0000256" key="1">
    <source>
        <dbReference type="ARBA" id="ARBA00004123"/>
    </source>
</evidence>
<sequence length="876" mass="93622">MARHPKPPSPSPRPPPSDSDTGIGFDPVEEWLVDFDPAMSGELGSPAKGLGPAEEAVLPHAPAPTTTTCDDSAGKVSDGSAALNSCEFGMKPEPVQAGDFCGGEIGEKAEMVGGGLDVLLAPDHLLASGIGDLAVKEDVSEQAVAMEMAAAPADVEMNTAVSGGKEEQESREEESESSEEESSEASSSSEDEEQGDKKDEESSEASSSSDKEELEAMKLGGASGNSLEALLEEGELMVRSDEEDEEPKGRSKSKHEAEVLPPVPKIEIQLEPHHQTLPVGTISAIMGERVIVEGSVQHNPLNEGSILWITESRIPLGIVDELFGPVKNPYYLVRYNSEEEVPAGISAGTSVSFVAEFADHILNMKELYAKGYDASADNDHQEDEPEFSDDEKEAEYKRSLRQAKRQTDRQHEPNKHSGDKKRSQPRGGGFRKDMPPRNRDARIPGQQSHPRFHSSDMAPAVAENKARSLGPQNAPMSSPTMLPPGPMNPAMPSPVHLANQMGGCFINPAQQFLPQQPNMVWPGGLPPPPHANMGVDGAALAASIMQNLLAGANQFQQQMQNQNFGGFPNQMPMPFPQFMPQTGMPANQLPFGGGPPAGNSLFGIGRNRDPVLGSQMTHEGSQTQCNPMEMELSIHLPSSVLGSLTKGARPSAAEGRSAVAGIPQAEVAHEVAGIVDSCSHGFLFPRFRKLPPRFSNGFCSTAGPSARTEFLGKSGAFPWRTAGRQRLRLGAAGAGRGPFFGGGGRRMDKGTSRVVGNLAFAAVLTYLAVTGQLRWVLDAIVSLWCPNCGKSFQILKSALKDGPQLCPYCTQPFSVQGNKFVRESARFSSGRGATGTNRRVFNEFFNRGMRGMAPSGTIVDVEAEVKDVEAEVKDVE</sequence>
<dbReference type="GO" id="GO:0001522">
    <property type="term" value="P:pseudouridine synthesis"/>
    <property type="evidence" value="ECO:0007669"/>
    <property type="project" value="InterPro"/>
</dbReference>
<comment type="caution">
    <text evidence="10">The sequence shown here is derived from an EMBL/GenBank/DDBJ whole genome shotgun (WGS) entry which is preliminary data.</text>
</comment>
<comment type="similarity">
    <text evidence="2">Belongs to the NAF1 family.</text>
</comment>
<proteinExistence type="inferred from homology"/>
<keyword evidence="5" id="KW-0698">rRNA processing</keyword>
<dbReference type="FunFam" id="2.40.10.230:FF:000002">
    <property type="entry name" value="H/ACA ribonucleoprotein complex non-core subunit NAF1"/>
    <property type="match status" value="1"/>
</dbReference>
<evidence type="ECO:0000256" key="4">
    <source>
        <dbReference type="ARBA" id="ARBA00022517"/>
    </source>
</evidence>
<dbReference type="SUPFAM" id="SSF50447">
    <property type="entry name" value="Translation proteins"/>
    <property type="match status" value="1"/>
</dbReference>
<dbReference type="GO" id="GO:0005732">
    <property type="term" value="C:sno(s)RNA-containing ribonucleoprotein complex"/>
    <property type="evidence" value="ECO:0007669"/>
    <property type="project" value="InterPro"/>
</dbReference>
<gene>
    <name evidence="10" type="ORF">C2845_PM06G17160</name>
</gene>
<organism evidence="10 11">
    <name type="scientific">Panicum miliaceum</name>
    <name type="common">Proso millet</name>
    <name type="synonym">Broomcorn millet</name>
    <dbReference type="NCBI Taxonomy" id="4540"/>
    <lineage>
        <taxon>Eukaryota</taxon>
        <taxon>Viridiplantae</taxon>
        <taxon>Streptophyta</taxon>
        <taxon>Embryophyta</taxon>
        <taxon>Tracheophyta</taxon>
        <taxon>Spermatophyta</taxon>
        <taxon>Magnoliopsida</taxon>
        <taxon>Liliopsida</taxon>
        <taxon>Poales</taxon>
        <taxon>Poaceae</taxon>
        <taxon>PACMAD clade</taxon>
        <taxon>Panicoideae</taxon>
        <taxon>Panicodae</taxon>
        <taxon>Paniceae</taxon>
        <taxon>Panicinae</taxon>
        <taxon>Panicum</taxon>
        <taxon>Panicum sect. Panicum</taxon>
    </lineage>
</organism>
<dbReference type="InterPro" id="IPR038664">
    <property type="entry name" value="Gar1/Naf1_Cbf5-bd_sf"/>
</dbReference>